<feature type="region of interest" description="Disordered" evidence="1">
    <location>
        <begin position="146"/>
        <end position="180"/>
    </location>
</feature>
<evidence type="ECO:0000256" key="1">
    <source>
        <dbReference type="SAM" id="MobiDB-lite"/>
    </source>
</evidence>
<evidence type="ECO:0000313" key="3">
    <source>
        <dbReference type="Proteomes" id="UP000676376"/>
    </source>
</evidence>
<evidence type="ECO:0000313" key="2">
    <source>
        <dbReference type="EMBL" id="QHD64788.1"/>
    </source>
</evidence>
<accession>A0A6B9Q511</accession>
<dbReference type="KEGG" id="vg:80536648"/>
<proteinExistence type="predicted"/>
<name>A0A6B9Q511_9MONO</name>
<sequence length="180" mass="19881">MPSYKDKFEWLKYKMADLEKKILINDSVLLDLKETILELQDQNSSLQSRDNTDGYIRSQFITALKELEVTLNLPKRSTAELASVTTNEMLLVSIETLAEANKVLRDSSTRAATILEGISIKTTGKLLKSKRKEQIQQASLSSIAATLAQSPERGLSPPAPVTRNRSPSSSVGSRSRGLSE</sequence>
<dbReference type="GeneID" id="80536648"/>
<organism evidence="2 3">
    <name type="scientific">Plasmopara viticola lesion associated mononega virus 2</name>
    <dbReference type="NCBI Taxonomy" id="2692009"/>
    <lineage>
        <taxon>Viruses</taxon>
        <taxon>Riboviria</taxon>
        <taxon>Orthornavirae</taxon>
        <taxon>Negarnaviricota</taxon>
        <taxon>Haploviricotina</taxon>
        <taxon>Monjiviricetes</taxon>
        <taxon>Mononegavirales</taxon>
        <taxon>Mymonaviridae</taxon>
        <taxon>Sclerotimonavirus</taxon>
        <taxon>Sclerotimonavirus betaplasmoparae</taxon>
    </lineage>
</organism>
<feature type="compositionally biased region" description="Low complexity" evidence="1">
    <location>
        <begin position="163"/>
        <end position="180"/>
    </location>
</feature>
<dbReference type="RefSeq" id="YP_010798442.1">
    <property type="nucleotide sequence ID" value="NC_076461.1"/>
</dbReference>
<dbReference type="Proteomes" id="UP000676376">
    <property type="component" value="Segment"/>
</dbReference>
<dbReference type="EMBL" id="MN557006">
    <property type="protein sequence ID" value="QHD64788.1"/>
    <property type="molecule type" value="Genomic_RNA"/>
</dbReference>
<keyword evidence="3" id="KW-1185">Reference proteome</keyword>
<protein>
    <submittedName>
        <fullName evidence="2">ORF4</fullName>
    </submittedName>
</protein>
<reference evidence="2" key="1">
    <citation type="journal article" date="2020" name="Virus Evol.">
        <title>Analysis of the virome associated to grapevine downy mildew lesions reveals new mycovirus lineages.</title>
        <authorList>
            <person name="Chiapello M."/>
            <person name="Rodriguez-Romero J."/>
            <person name="Ayllon M.A."/>
            <person name="Turina M."/>
        </authorList>
    </citation>
    <scope>NUCLEOTIDE SEQUENCE</scope>
    <source>
        <strain evidence="2">DMG-A_DN34502</strain>
    </source>
</reference>